<dbReference type="PANTHER" id="PTHR13016:SF0">
    <property type="entry name" value="AMME SYNDROME CANDIDATE GENE 1 PROTEIN"/>
    <property type="match status" value="1"/>
</dbReference>
<gene>
    <name evidence="2" type="primary">amrA</name>
    <name evidence="2" type="ORF">ACFSJ3_11135</name>
</gene>
<evidence type="ECO:0000313" key="3">
    <source>
        <dbReference type="Proteomes" id="UP001597380"/>
    </source>
</evidence>
<dbReference type="RefSeq" id="WP_345339071.1">
    <property type="nucleotide sequence ID" value="NZ_BAABLI010000008.1"/>
</dbReference>
<dbReference type="Proteomes" id="UP001597380">
    <property type="component" value="Unassembled WGS sequence"/>
</dbReference>
<reference evidence="3" key="1">
    <citation type="journal article" date="2019" name="Int. J. Syst. Evol. Microbiol.">
        <title>The Global Catalogue of Microorganisms (GCM) 10K type strain sequencing project: providing services to taxonomists for standard genome sequencing and annotation.</title>
        <authorList>
            <consortium name="The Broad Institute Genomics Platform"/>
            <consortium name="The Broad Institute Genome Sequencing Center for Infectious Disease"/>
            <person name="Wu L."/>
            <person name="Ma J."/>
        </authorList>
    </citation>
    <scope>NUCLEOTIDE SEQUENCE [LARGE SCALE GENOMIC DNA]</scope>
    <source>
        <strain evidence="3">CGMCC 1.10992</strain>
    </source>
</reference>
<feature type="domain" description="AMMECR1" evidence="1">
    <location>
        <begin position="11"/>
        <end position="209"/>
    </location>
</feature>
<name>A0ABW4XLX9_9GAMM</name>
<dbReference type="EMBL" id="JBHUHT010000012">
    <property type="protein sequence ID" value="MFD2096541.1"/>
    <property type="molecule type" value="Genomic_DNA"/>
</dbReference>
<dbReference type="Gene3D" id="3.30.1490.150">
    <property type="entry name" value="Hypothetical protein ph0010, domain 2"/>
    <property type="match status" value="1"/>
</dbReference>
<protein>
    <submittedName>
        <fullName evidence="2">AmmeMemoRadiSam system protein A</fullName>
    </submittedName>
</protein>
<dbReference type="PROSITE" id="PS51112">
    <property type="entry name" value="AMMECR1"/>
    <property type="match status" value="1"/>
</dbReference>
<proteinExistence type="predicted"/>
<dbReference type="Pfam" id="PF01871">
    <property type="entry name" value="AMMECR1"/>
    <property type="match status" value="1"/>
</dbReference>
<dbReference type="InterPro" id="IPR027485">
    <property type="entry name" value="AMMECR1_N"/>
</dbReference>
<dbReference type="InterPro" id="IPR027623">
    <property type="entry name" value="AmmeMemoSam_A"/>
</dbReference>
<sequence length="217" mass="24227">MPALPYTHSEEEQQILLGLAARSIEYGLIHQHRWAPAASHLPEALAAQGASFVTLHQQKGTELALRGCIGSVSPFQPLWLDVVSHAYDAAFRDPRFSSLQQQECDDLLLEVSVLSPPAPLEKSEYPQLLQRLTPHVDGVLLEGEGRRSLFLPQVWQQLPDAKAFLTALLHKGGWPGDCWQGDNLSESITVSLFQVVHYQRPYQEALSFSLKDLVLEE</sequence>
<evidence type="ECO:0000313" key="2">
    <source>
        <dbReference type="EMBL" id="MFD2096541.1"/>
    </source>
</evidence>
<dbReference type="NCBIfam" id="TIGR04335">
    <property type="entry name" value="AmmeMemoSam_A"/>
    <property type="match status" value="1"/>
</dbReference>
<dbReference type="InterPro" id="IPR036071">
    <property type="entry name" value="AMMECR1_dom_sf"/>
</dbReference>
<organism evidence="2 3">
    <name type="scientific">Corallincola platygyrae</name>
    <dbReference type="NCBI Taxonomy" id="1193278"/>
    <lineage>
        <taxon>Bacteria</taxon>
        <taxon>Pseudomonadati</taxon>
        <taxon>Pseudomonadota</taxon>
        <taxon>Gammaproteobacteria</taxon>
        <taxon>Alteromonadales</taxon>
        <taxon>Psychromonadaceae</taxon>
        <taxon>Corallincola</taxon>
    </lineage>
</organism>
<dbReference type="SUPFAM" id="SSF143447">
    <property type="entry name" value="AMMECR1-like"/>
    <property type="match status" value="1"/>
</dbReference>
<dbReference type="InterPro" id="IPR023473">
    <property type="entry name" value="AMMECR1"/>
</dbReference>
<keyword evidence="3" id="KW-1185">Reference proteome</keyword>
<evidence type="ECO:0000259" key="1">
    <source>
        <dbReference type="PROSITE" id="PS51112"/>
    </source>
</evidence>
<comment type="caution">
    <text evidence="2">The sequence shown here is derived from an EMBL/GenBank/DDBJ whole genome shotgun (WGS) entry which is preliminary data.</text>
</comment>
<accession>A0ABW4XLX9</accession>
<dbReference type="PANTHER" id="PTHR13016">
    <property type="entry name" value="AMMECR1 HOMOLOG"/>
    <property type="match status" value="1"/>
</dbReference>
<dbReference type="Gene3D" id="3.30.700.20">
    <property type="entry name" value="Hypothetical protein ph0010, domain 1"/>
    <property type="match status" value="1"/>
</dbReference>
<dbReference type="InterPro" id="IPR002733">
    <property type="entry name" value="AMMECR1_domain"/>
</dbReference>